<dbReference type="Pfam" id="PF00990">
    <property type="entry name" value="GGDEF"/>
    <property type="match status" value="1"/>
</dbReference>
<evidence type="ECO:0000313" key="6">
    <source>
        <dbReference type="Proteomes" id="UP000297729"/>
    </source>
</evidence>
<dbReference type="Gene3D" id="3.30.450.20">
    <property type="entry name" value="PAS domain"/>
    <property type="match status" value="2"/>
</dbReference>
<evidence type="ECO:0000259" key="3">
    <source>
        <dbReference type="PROSITE" id="PS50883"/>
    </source>
</evidence>
<dbReference type="InterPro" id="IPR035965">
    <property type="entry name" value="PAS-like_dom_sf"/>
</dbReference>
<dbReference type="SMART" id="SM00052">
    <property type="entry name" value="EAL"/>
    <property type="match status" value="1"/>
</dbReference>
<name>A0A4Y9SZA9_9BURK</name>
<reference evidence="5 6" key="1">
    <citation type="submission" date="2019-03" db="EMBL/GenBank/DDBJ databases">
        <title>Draft Genome Sequence of Duganella callidus sp. nov., a Novel Duganella Species Isolated from Cultivated Soil.</title>
        <authorList>
            <person name="Raths R."/>
            <person name="Peta V."/>
            <person name="Bucking H."/>
        </authorList>
    </citation>
    <scope>NUCLEOTIDE SEQUENCE [LARGE SCALE GENOMIC DNA]</scope>
    <source>
        <strain evidence="5 6">DN04</strain>
    </source>
</reference>
<organism evidence="5 6">
    <name type="scientific">Duganella callida</name>
    <dbReference type="NCBI Taxonomy" id="2561932"/>
    <lineage>
        <taxon>Bacteria</taxon>
        <taxon>Pseudomonadati</taxon>
        <taxon>Pseudomonadota</taxon>
        <taxon>Betaproteobacteria</taxon>
        <taxon>Burkholderiales</taxon>
        <taxon>Oxalobacteraceae</taxon>
        <taxon>Telluria group</taxon>
        <taxon>Duganella</taxon>
    </lineage>
</organism>
<dbReference type="OrthoDB" id="9813903at2"/>
<dbReference type="Gene3D" id="3.20.20.450">
    <property type="entry name" value="EAL domain"/>
    <property type="match status" value="1"/>
</dbReference>
<dbReference type="PANTHER" id="PTHR44757">
    <property type="entry name" value="DIGUANYLATE CYCLASE DGCP"/>
    <property type="match status" value="1"/>
</dbReference>
<evidence type="ECO:0000313" key="5">
    <source>
        <dbReference type="EMBL" id="TFW30076.1"/>
    </source>
</evidence>
<feature type="domain" description="GGDEF" evidence="4">
    <location>
        <begin position="471"/>
        <end position="604"/>
    </location>
</feature>
<feature type="transmembrane region" description="Helical" evidence="2">
    <location>
        <begin position="20"/>
        <end position="38"/>
    </location>
</feature>
<dbReference type="FunFam" id="3.20.20.450:FF:000001">
    <property type="entry name" value="Cyclic di-GMP phosphodiesterase yahA"/>
    <property type="match status" value="1"/>
</dbReference>
<evidence type="ECO:0000256" key="1">
    <source>
        <dbReference type="ARBA" id="ARBA00051114"/>
    </source>
</evidence>
<keyword evidence="6" id="KW-1185">Reference proteome</keyword>
<dbReference type="CDD" id="cd12914">
    <property type="entry name" value="PDC1_DGC_like"/>
    <property type="match status" value="1"/>
</dbReference>
<comment type="catalytic activity">
    <reaction evidence="1">
        <text>3',3'-c-di-GMP + H2O = 5'-phosphoguanylyl(3'-&gt;5')guanosine + H(+)</text>
        <dbReference type="Rhea" id="RHEA:24902"/>
        <dbReference type="ChEBI" id="CHEBI:15377"/>
        <dbReference type="ChEBI" id="CHEBI:15378"/>
        <dbReference type="ChEBI" id="CHEBI:58754"/>
        <dbReference type="ChEBI" id="CHEBI:58805"/>
        <dbReference type="EC" id="3.1.4.52"/>
    </reaction>
    <physiologicalReaction direction="left-to-right" evidence="1">
        <dbReference type="Rhea" id="RHEA:24903"/>
    </physiologicalReaction>
</comment>
<accession>A0A4Y9SZA9</accession>
<dbReference type="SUPFAM" id="SSF55073">
    <property type="entry name" value="Nucleotide cyclase"/>
    <property type="match status" value="1"/>
</dbReference>
<dbReference type="Pfam" id="PF00563">
    <property type="entry name" value="EAL"/>
    <property type="match status" value="1"/>
</dbReference>
<dbReference type="NCBIfam" id="TIGR00229">
    <property type="entry name" value="sensory_box"/>
    <property type="match status" value="1"/>
</dbReference>
<dbReference type="CDD" id="cd01948">
    <property type="entry name" value="EAL"/>
    <property type="match status" value="1"/>
</dbReference>
<dbReference type="NCBIfam" id="TIGR00254">
    <property type="entry name" value="GGDEF"/>
    <property type="match status" value="1"/>
</dbReference>
<keyword evidence="2" id="KW-1133">Transmembrane helix</keyword>
<dbReference type="PROSITE" id="PS50883">
    <property type="entry name" value="EAL"/>
    <property type="match status" value="1"/>
</dbReference>
<comment type="caution">
    <text evidence="5">The sequence shown here is derived from an EMBL/GenBank/DDBJ whole genome shotgun (WGS) entry which is preliminary data.</text>
</comment>
<dbReference type="CDD" id="cd01949">
    <property type="entry name" value="GGDEF"/>
    <property type="match status" value="1"/>
</dbReference>
<dbReference type="InterPro" id="IPR029787">
    <property type="entry name" value="Nucleotide_cyclase"/>
</dbReference>
<dbReference type="InterPro" id="IPR001633">
    <property type="entry name" value="EAL_dom"/>
</dbReference>
<gene>
    <name evidence="5" type="ORF">E4L98_02695</name>
</gene>
<proteinExistence type="predicted"/>
<feature type="domain" description="EAL" evidence="3">
    <location>
        <begin position="613"/>
        <end position="867"/>
    </location>
</feature>
<evidence type="ECO:0000259" key="4">
    <source>
        <dbReference type="PROSITE" id="PS50887"/>
    </source>
</evidence>
<dbReference type="InterPro" id="IPR000014">
    <property type="entry name" value="PAS"/>
</dbReference>
<dbReference type="SUPFAM" id="SSF141868">
    <property type="entry name" value="EAL domain-like"/>
    <property type="match status" value="1"/>
</dbReference>
<dbReference type="InterPro" id="IPR000160">
    <property type="entry name" value="GGDEF_dom"/>
</dbReference>
<protein>
    <submittedName>
        <fullName evidence="5">EAL domain-containing protein</fullName>
    </submittedName>
</protein>
<dbReference type="Proteomes" id="UP000297729">
    <property type="component" value="Unassembled WGS sequence"/>
</dbReference>
<dbReference type="FunFam" id="3.30.70.270:FF:000001">
    <property type="entry name" value="Diguanylate cyclase domain protein"/>
    <property type="match status" value="1"/>
</dbReference>
<dbReference type="SMART" id="SM00267">
    <property type="entry name" value="GGDEF"/>
    <property type="match status" value="1"/>
</dbReference>
<dbReference type="GO" id="GO:0071111">
    <property type="term" value="F:cyclic-guanylate-specific phosphodiesterase activity"/>
    <property type="evidence" value="ECO:0007669"/>
    <property type="project" value="UniProtKB-EC"/>
</dbReference>
<dbReference type="AlphaFoldDB" id="A0A4Y9SZA9"/>
<keyword evidence="2" id="KW-0472">Membrane</keyword>
<dbReference type="Gene3D" id="3.30.70.270">
    <property type="match status" value="1"/>
</dbReference>
<dbReference type="SUPFAM" id="SSF55785">
    <property type="entry name" value="PYP-like sensor domain (PAS domain)"/>
    <property type="match status" value="1"/>
</dbReference>
<dbReference type="EMBL" id="SPVG01000026">
    <property type="protein sequence ID" value="TFW30076.1"/>
    <property type="molecule type" value="Genomic_DNA"/>
</dbReference>
<dbReference type="InterPro" id="IPR035919">
    <property type="entry name" value="EAL_sf"/>
</dbReference>
<dbReference type="RefSeq" id="WP_135200032.1">
    <property type="nucleotide sequence ID" value="NZ_SPVG01000026.1"/>
</dbReference>
<dbReference type="GO" id="GO:0071732">
    <property type="term" value="P:cellular response to nitric oxide"/>
    <property type="evidence" value="ECO:0007669"/>
    <property type="project" value="UniProtKB-ARBA"/>
</dbReference>
<dbReference type="InterPro" id="IPR043128">
    <property type="entry name" value="Rev_trsase/Diguanyl_cyclase"/>
</dbReference>
<sequence>MSARARETRRTRWLRRGLDTYVSLPLFALLLLVALWLVTFHEIDAEREHAQGAAFDSLHEMLGTYEAQVARSLDGIDQTLRMVKYAVERKGALGALPELGREGLLPPGVVFVVSIVDRNGVTVASNPRALAISVADQGYFKFHQERDTGATYVSPPLRDAANREWHLHFTRRLDDANGNFAGIVIVETDPAYFTSSYERSRLGERGMLGLVGADGVVRALRSGDRMSFGQRLPPRDGQLAGKYSGVRELHGVALNVLVGLDEGELMAGFERRRHEKLWEAAILSSALLVITGLLWLWSWHGARTRAHMRRAQETYAAASAASLDAFLVMREVRDAGGEIVDFMIVDANVRAEQMAGLSKVQLCSMTLCQLIPDTRSNGMLPHLIDVMRVGGVHEQEWQNQLSPTRVRWLHQQVVAVQGGIVAIVRDITERKLAEERMLHLAHHDTLTGLPNRSLIADRLELTIAQAQRNGGAVLVAFIDLDGFKLVNDGLGHNAGDELLKVVAERMSGCLRASDTVGRFGGDEFVLLLTEPGSGIDAAPVLERVREAVLQSVCVSGQEVRVSCSIGVAVYPNDGADAETLLMHADAAMYRAKEMGKNNCQFYTREMNASIEEKLVLLEGLRHALDNGQFRLMYQPKVDLRTGQVTGAEALVRWDHPEHGVIGPDRFIPLAEESGMIVALGEWILRSACAQNRAWQRAGLPPLRVSVNVSPRQFEEAQLVGRVRRVLADTGLAPEWLELEVTESVIMRDLQQAVAKMAEIRAMGAYLSIDDFGTGYSSLSALKSFPISTLKIDKSFVRDLGRSSGDEAIASSIIGLAHRLKLRVIAEGVETEDQRSFLRENGCDEMQGYLYSRPLPPEQLAALLTVTADSAPRWLPVAA</sequence>
<keyword evidence="2" id="KW-0812">Transmembrane</keyword>
<dbReference type="PROSITE" id="PS50887">
    <property type="entry name" value="GGDEF"/>
    <property type="match status" value="1"/>
</dbReference>
<dbReference type="InterPro" id="IPR052155">
    <property type="entry name" value="Biofilm_reg_signaling"/>
</dbReference>
<dbReference type="PANTHER" id="PTHR44757:SF2">
    <property type="entry name" value="BIOFILM ARCHITECTURE MAINTENANCE PROTEIN MBAA"/>
    <property type="match status" value="1"/>
</dbReference>
<evidence type="ECO:0000256" key="2">
    <source>
        <dbReference type="SAM" id="Phobius"/>
    </source>
</evidence>